<reference evidence="4 5" key="1">
    <citation type="journal article" date="2014" name="Nature">
        <title>An environmental bacterial taxon with a large and distinct metabolic repertoire.</title>
        <authorList>
            <person name="Wilson M.C."/>
            <person name="Mori T."/>
            <person name="Ruckert C."/>
            <person name="Uria A.R."/>
            <person name="Helf M.J."/>
            <person name="Takada K."/>
            <person name="Gernert C."/>
            <person name="Steffens U.A."/>
            <person name="Heycke N."/>
            <person name="Schmitt S."/>
            <person name="Rinke C."/>
            <person name="Helfrich E.J."/>
            <person name="Brachmann A.O."/>
            <person name="Gurgui C."/>
            <person name="Wakimoto T."/>
            <person name="Kracht M."/>
            <person name="Crusemann M."/>
            <person name="Hentschel U."/>
            <person name="Abe I."/>
            <person name="Matsunaga S."/>
            <person name="Kalinowski J."/>
            <person name="Takeyama H."/>
            <person name="Piel J."/>
        </authorList>
    </citation>
    <scope>NUCLEOTIDE SEQUENCE [LARGE SCALE GENOMIC DNA]</scope>
    <source>
        <strain evidence="5">TSY2</strain>
    </source>
</reference>
<dbReference type="PANTHER" id="PTHR44591">
    <property type="entry name" value="STRESS RESPONSE REGULATOR PROTEIN 1"/>
    <property type="match status" value="1"/>
</dbReference>
<dbReference type="EMBL" id="AZHX01000326">
    <property type="protein sequence ID" value="ETX07988.1"/>
    <property type="molecule type" value="Genomic_DNA"/>
</dbReference>
<dbReference type="PROSITE" id="PS50110">
    <property type="entry name" value="RESPONSE_REGULATORY"/>
    <property type="match status" value="1"/>
</dbReference>
<dbReference type="GO" id="GO:0000160">
    <property type="term" value="P:phosphorelay signal transduction system"/>
    <property type="evidence" value="ECO:0007669"/>
    <property type="project" value="InterPro"/>
</dbReference>
<name>W4MCQ9_9BACT</name>
<dbReference type="InterPro" id="IPR050595">
    <property type="entry name" value="Bact_response_regulator"/>
</dbReference>
<dbReference type="Gene3D" id="3.40.50.2300">
    <property type="match status" value="1"/>
</dbReference>
<dbReference type="InterPro" id="IPR011006">
    <property type="entry name" value="CheY-like_superfamily"/>
</dbReference>
<evidence type="ECO:0000256" key="2">
    <source>
        <dbReference type="PROSITE-ProRule" id="PRU00169"/>
    </source>
</evidence>
<dbReference type="PANTHER" id="PTHR44591:SF3">
    <property type="entry name" value="RESPONSE REGULATORY DOMAIN-CONTAINING PROTEIN"/>
    <property type="match status" value="1"/>
</dbReference>
<dbReference type="Proteomes" id="UP000019140">
    <property type="component" value="Unassembled WGS sequence"/>
</dbReference>
<sequence length="148" mass="16859">MTATPQDHTPESALILLVDDDPSVRFVLQQVLHYHGYQVEAVATIEEAEKIKRRLGPEAIGVVVADIHLTTNPRFHEGYTMYEHWTRLHPTLPFLLISGVVSSQRLPAVRTGAVAFLSKPFVIEEFLEILQQLLKTQNDRILRHEEIT</sequence>
<dbReference type="InterPro" id="IPR001789">
    <property type="entry name" value="Sig_transdc_resp-reg_receiver"/>
</dbReference>
<proteinExistence type="predicted"/>
<protein>
    <recommendedName>
        <fullName evidence="3">Response regulatory domain-containing protein</fullName>
    </recommendedName>
</protein>
<evidence type="ECO:0000256" key="1">
    <source>
        <dbReference type="ARBA" id="ARBA00022553"/>
    </source>
</evidence>
<comment type="caution">
    <text evidence="4">The sequence shown here is derived from an EMBL/GenBank/DDBJ whole genome shotgun (WGS) entry which is preliminary data.</text>
</comment>
<dbReference type="SUPFAM" id="SSF52172">
    <property type="entry name" value="CheY-like"/>
    <property type="match status" value="1"/>
</dbReference>
<evidence type="ECO:0000313" key="5">
    <source>
        <dbReference type="Proteomes" id="UP000019140"/>
    </source>
</evidence>
<dbReference type="AlphaFoldDB" id="W4MCQ9"/>
<dbReference type="HOGENOM" id="CLU_000445_69_8_7"/>
<dbReference type="Pfam" id="PF00072">
    <property type="entry name" value="Response_reg"/>
    <property type="match status" value="1"/>
</dbReference>
<keyword evidence="5" id="KW-1185">Reference proteome</keyword>
<feature type="domain" description="Response regulatory" evidence="3">
    <location>
        <begin position="14"/>
        <end position="134"/>
    </location>
</feature>
<gene>
    <name evidence="4" type="ORF">ETSY2_08025</name>
</gene>
<accession>W4MCQ9</accession>
<organism evidence="4 5">
    <name type="scientific">Candidatus Entotheonella gemina</name>
    <dbReference type="NCBI Taxonomy" id="1429439"/>
    <lineage>
        <taxon>Bacteria</taxon>
        <taxon>Pseudomonadati</taxon>
        <taxon>Nitrospinota/Tectimicrobiota group</taxon>
        <taxon>Candidatus Tectimicrobiota</taxon>
        <taxon>Candidatus Entotheonellia</taxon>
        <taxon>Candidatus Entotheonellales</taxon>
        <taxon>Candidatus Entotheonellaceae</taxon>
        <taxon>Candidatus Entotheonella</taxon>
    </lineage>
</organism>
<evidence type="ECO:0000259" key="3">
    <source>
        <dbReference type="PROSITE" id="PS50110"/>
    </source>
</evidence>
<dbReference type="SMART" id="SM00448">
    <property type="entry name" value="REC"/>
    <property type="match status" value="1"/>
</dbReference>
<feature type="modified residue" description="4-aspartylphosphate" evidence="2">
    <location>
        <position position="66"/>
    </location>
</feature>
<keyword evidence="1 2" id="KW-0597">Phosphoprotein</keyword>
<evidence type="ECO:0000313" key="4">
    <source>
        <dbReference type="EMBL" id="ETX07988.1"/>
    </source>
</evidence>